<gene>
    <name evidence="6" type="ORF">HCN44_007168</name>
</gene>
<dbReference type="InterPro" id="IPR002347">
    <property type="entry name" value="SDR_fam"/>
</dbReference>
<comment type="caution">
    <text evidence="6">The sequence shown here is derived from an EMBL/GenBank/DDBJ whole genome shotgun (WGS) entry which is preliminary data.</text>
</comment>
<dbReference type="SUPFAM" id="SSF51735">
    <property type="entry name" value="NAD(P)-binding Rossmann-fold domains"/>
    <property type="match status" value="1"/>
</dbReference>
<evidence type="ECO:0008006" key="8">
    <source>
        <dbReference type="Google" id="ProtNLM"/>
    </source>
</evidence>
<proteinExistence type="inferred from homology"/>
<keyword evidence="5" id="KW-0812">Transmembrane</keyword>
<protein>
    <recommendedName>
        <fullName evidence="8">Dehydrogenase/reductase SDR family protein 7-like</fullName>
    </recommendedName>
</protein>
<evidence type="ECO:0000256" key="4">
    <source>
        <dbReference type="RuleBase" id="RU000363"/>
    </source>
</evidence>
<keyword evidence="5" id="KW-0472">Membrane</keyword>
<dbReference type="AlphaFoldDB" id="A0A834XKG3"/>
<dbReference type="NCBIfam" id="NF004825">
    <property type="entry name" value="PRK06181.1"/>
    <property type="match status" value="1"/>
</dbReference>
<comment type="similarity">
    <text evidence="1 4">Belongs to the short-chain dehydrogenases/reductases (SDR) family.</text>
</comment>
<dbReference type="Proteomes" id="UP000639338">
    <property type="component" value="Unassembled WGS sequence"/>
</dbReference>
<evidence type="ECO:0000256" key="5">
    <source>
        <dbReference type="SAM" id="Phobius"/>
    </source>
</evidence>
<sequence length="318" mass="35778">MKLKETMKDWSLMQIAFSLFGLPMTLPWLAYYIYDVIRRKKNKSNLTGKVVLITGASSGVGEALAHAFYNCGCKLILVARRKNELERVKNTLLETKQTSQTFTPIVLPLDITEINLLETKIKNVMMEHGKIDILINNAGISYRGEAATTDIDVDMKIMMINYFAQIKLAKVILPSMIENKSGRIVCISSVQGKIAIPYRSAYAASKHALQAWCDSARAELAVSNVKITVINPGYIKTDLSLNALTGHGEKYGINDKDTEKGYSPKHVADETLLAILRDNKEKRIATFLPKIAEFLRFMIPTLYFIIMNIRAKKIIKKE</sequence>
<dbReference type="PRINTS" id="PR00081">
    <property type="entry name" value="GDHRDH"/>
</dbReference>
<keyword evidence="5" id="KW-1133">Transmembrane helix</keyword>
<organism evidence="6 7">
    <name type="scientific">Aphidius gifuensis</name>
    <name type="common">Parasitoid wasp</name>
    <dbReference type="NCBI Taxonomy" id="684658"/>
    <lineage>
        <taxon>Eukaryota</taxon>
        <taxon>Metazoa</taxon>
        <taxon>Ecdysozoa</taxon>
        <taxon>Arthropoda</taxon>
        <taxon>Hexapoda</taxon>
        <taxon>Insecta</taxon>
        <taxon>Pterygota</taxon>
        <taxon>Neoptera</taxon>
        <taxon>Endopterygota</taxon>
        <taxon>Hymenoptera</taxon>
        <taxon>Apocrita</taxon>
        <taxon>Ichneumonoidea</taxon>
        <taxon>Braconidae</taxon>
        <taxon>Aphidiinae</taxon>
        <taxon>Aphidius</taxon>
    </lineage>
</organism>
<dbReference type="PANTHER" id="PTHR44196">
    <property type="entry name" value="DEHYDROGENASE/REDUCTASE SDR FAMILY MEMBER 7B"/>
    <property type="match status" value="1"/>
</dbReference>
<evidence type="ECO:0000256" key="3">
    <source>
        <dbReference type="ARBA" id="ARBA00037096"/>
    </source>
</evidence>
<dbReference type="Pfam" id="PF00106">
    <property type="entry name" value="adh_short"/>
    <property type="match status" value="1"/>
</dbReference>
<dbReference type="PIRSF" id="PIRSF000126">
    <property type="entry name" value="11-beta-HSD1"/>
    <property type="match status" value="1"/>
</dbReference>
<dbReference type="Gene3D" id="3.40.50.720">
    <property type="entry name" value="NAD(P)-binding Rossmann-like Domain"/>
    <property type="match status" value="1"/>
</dbReference>
<dbReference type="PANTHER" id="PTHR44196:SF1">
    <property type="entry name" value="DEHYDROGENASE_REDUCTASE SDR FAMILY MEMBER 7B"/>
    <property type="match status" value="1"/>
</dbReference>
<comment type="function">
    <text evidence="3">Putative oxidoreductase.</text>
</comment>
<keyword evidence="7" id="KW-1185">Reference proteome</keyword>
<evidence type="ECO:0000313" key="6">
    <source>
        <dbReference type="EMBL" id="KAF7988858.1"/>
    </source>
</evidence>
<name>A0A834XKG3_APHGI</name>
<dbReference type="EMBL" id="JACMRX010000005">
    <property type="protein sequence ID" value="KAF7988858.1"/>
    <property type="molecule type" value="Genomic_DNA"/>
</dbReference>
<feature type="transmembrane region" description="Helical" evidence="5">
    <location>
        <begin position="12"/>
        <end position="34"/>
    </location>
</feature>
<dbReference type="PROSITE" id="PS00061">
    <property type="entry name" value="ADH_SHORT"/>
    <property type="match status" value="1"/>
</dbReference>
<accession>A0A834XKG3</accession>
<evidence type="ECO:0000256" key="2">
    <source>
        <dbReference type="ARBA" id="ARBA00023002"/>
    </source>
</evidence>
<dbReference type="GO" id="GO:0016020">
    <property type="term" value="C:membrane"/>
    <property type="evidence" value="ECO:0007669"/>
    <property type="project" value="TreeGrafter"/>
</dbReference>
<dbReference type="PRINTS" id="PR00080">
    <property type="entry name" value="SDRFAMILY"/>
</dbReference>
<dbReference type="InterPro" id="IPR036291">
    <property type="entry name" value="NAD(P)-bd_dom_sf"/>
</dbReference>
<evidence type="ECO:0000313" key="7">
    <source>
        <dbReference type="Proteomes" id="UP000639338"/>
    </source>
</evidence>
<dbReference type="GO" id="GO:0016491">
    <property type="term" value="F:oxidoreductase activity"/>
    <property type="evidence" value="ECO:0007669"/>
    <property type="project" value="UniProtKB-KW"/>
</dbReference>
<dbReference type="OrthoDB" id="5307821at2759"/>
<keyword evidence="2" id="KW-0560">Oxidoreductase</keyword>
<reference evidence="6 7" key="1">
    <citation type="submission" date="2020-08" db="EMBL/GenBank/DDBJ databases">
        <title>Aphidius gifuensis genome sequencing and assembly.</title>
        <authorList>
            <person name="Du Z."/>
        </authorList>
    </citation>
    <scope>NUCLEOTIDE SEQUENCE [LARGE SCALE GENOMIC DNA]</scope>
    <source>
        <strain evidence="6">YNYX2018</strain>
        <tissue evidence="6">Adults</tissue>
    </source>
</reference>
<dbReference type="InterPro" id="IPR020904">
    <property type="entry name" value="Sc_DH/Rdtase_CS"/>
</dbReference>
<evidence type="ECO:0000256" key="1">
    <source>
        <dbReference type="ARBA" id="ARBA00006484"/>
    </source>
</evidence>